<reference evidence="1" key="1">
    <citation type="submission" date="2013-07" db="EMBL/GenBank/DDBJ databases">
        <title>Nephila pilipes venom gland.</title>
        <authorList>
            <person name="Huo L.J."/>
        </authorList>
    </citation>
    <scope>NUCLEOTIDE SEQUENCE</scope>
    <source>
        <tissue evidence="1">Venom gland</tissue>
    </source>
</reference>
<sequence>MINKDLLPVTHIYNQTFVLMNLSGPNKKSPLKFIIYGFVEKKFTISHDLL</sequence>
<accession>A0A076L056</accession>
<proteinExistence type="evidence at transcript level"/>
<dbReference type="AlphaFoldDB" id="A0A076L056"/>
<name>A0A076L056_NEPPI</name>
<dbReference type="EMBL" id="KF433499">
    <property type="protein sequence ID" value="AII97823.1"/>
    <property type="molecule type" value="mRNA"/>
</dbReference>
<organism evidence="1">
    <name type="scientific">Nephila pilipes</name>
    <name type="common">Giant wood spider</name>
    <name type="synonym">Nephila maculata</name>
    <dbReference type="NCBI Taxonomy" id="299642"/>
    <lineage>
        <taxon>Eukaryota</taxon>
        <taxon>Metazoa</taxon>
        <taxon>Ecdysozoa</taxon>
        <taxon>Arthropoda</taxon>
        <taxon>Chelicerata</taxon>
        <taxon>Arachnida</taxon>
        <taxon>Araneae</taxon>
        <taxon>Araneomorphae</taxon>
        <taxon>Entelegynae</taxon>
        <taxon>Araneoidea</taxon>
        <taxon>Nephilidae</taxon>
        <taxon>Nephila</taxon>
    </lineage>
</organism>
<protein>
    <submittedName>
        <fullName evidence="1">BLTX451</fullName>
    </submittedName>
</protein>
<evidence type="ECO:0000313" key="1">
    <source>
        <dbReference type="EMBL" id="AII97823.1"/>
    </source>
</evidence>